<gene>
    <name evidence="1" type="ORF">HPB47_008680</name>
</gene>
<keyword evidence="2" id="KW-1185">Reference proteome</keyword>
<comment type="caution">
    <text evidence="1">The sequence shown here is derived from an EMBL/GenBank/DDBJ whole genome shotgun (WGS) entry which is preliminary data.</text>
</comment>
<name>A0AC60P476_IXOPE</name>
<sequence length="94" mass="9886">MVAHDGRDEGSPLLFGGGFLGQLRTRNDTIKVLREARQPPPPTAEPAAKTPRSSAAPGTSAQSRRGGPAALSQEAPFPRLHEGGLPPPRTSRQV</sequence>
<protein>
    <submittedName>
        <fullName evidence="1">Uncharacterized protein</fullName>
    </submittedName>
</protein>
<evidence type="ECO:0000313" key="1">
    <source>
        <dbReference type="EMBL" id="KAG0414180.1"/>
    </source>
</evidence>
<evidence type="ECO:0000313" key="2">
    <source>
        <dbReference type="Proteomes" id="UP000805193"/>
    </source>
</evidence>
<proteinExistence type="predicted"/>
<dbReference type="Proteomes" id="UP000805193">
    <property type="component" value="Unassembled WGS sequence"/>
</dbReference>
<reference evidence="1 2" key="1">
    <citation type="journal article" date="2020" name="Cell">
        <title>Large-Scale Comparative Analyses of Tick Genomes Elucidate Their Genetic Diversity and Vector Capacities.</title>
        <authorList>
            <consortium name="Tick Genome and Microbiome Consortium (TIGMIC)"/>
            <person name="Jia N."/>
            <person name="Wang J."/>
            <person name="Shi W."/>
            <person name="Du L."/>
            <person name="Sun Y."/>
            <person name="Zhan W."/>
            <person name="Jiang J.F."/>
            <person name="Wang Q."/>
            <person name="Zhang B."/>
            <person name="Ji P."/>
            <person name="Bell-Sakyi L."/>
            <person name="Cui X.M."/>
            <person name="Yuan T.T."/>
            <person name="Jiang B.G."/>
            <person name="Yang W.F."/>
            <person name="Lam T.T."/>
            <person name="Chang Q.C."/>
            <person name="Ding S.J."/>
            <person name="Wang X.J."/>
            <person name="Zhu J.G."/>
            <person name="Ruan X.D."/>
            <person name="Zhao L."/>
            <person name="Wei J.T."/>
            <person name="Ye R.Z."/>
            <person name="Que T.C."/>
            <person name="Du C.H."/>
            <person name="Zhou Y.H."/>
            <person name="Cheng J.X."/>
            <person name="Dai P.F."/>
            <person name="Guo W.B."/>
            <person name="Han X.H."/>
            <person name="Huang E.J."/>
            <person name="Li L.F."/>
            <person name="Wei W."/>
            <person name="Gao Y.C."/>
            <person name="Liu J.Z."/>
            <person name="Shao H.Z."/>
            <person name="Wang X."/>
            <person name="Wang C.C."/>
            <person name="Yang T.C."/>
            <person name="Huo Q.B."/>
            <person name="Li W."/>
            <person name="Chen H.Y."/>
            <person name="Chen S.E."/>
            <person name="Zhou L.G."/>
            <person name="Ni X.B."/>
            <person name="Tian J.H."/>
            <person name="Sheng Y."/>
            <person name="Liu T."/>
            <person name="Pan Y.S."/>
            <person name="Xia L.Y."/>
            <person name="Li J."/>
            <person name="Zhao F."/>
            <person name="Cao W.C."/>
        </authorList>
    </citation>
    <scope>NUCLEOTIDE SEQUENCE [LARGE SCALE GENOMIC DNA]</scope>
    <source>
        <strain evidence="1">Iper-2018</strain>
    </source>
</reference>
<dbReference type="EMBL" id="JABSTQ010011195">
    <property type="protein sequence ID" value="KAG0414180.1"/>
    <property type="molecule type" value="Genomic_DNA"/>
</dbReference>
<accession>A0AC60P476</accession>
<organism evidence="1 2">
    <name type="scientific">Ixodes persulcatus</name>
    <name type="common">Taiga tick</name>
    <dbReference type="NCBI Taxonomy" id="34615"/>
    <lineage>
        <taxon>Eukaryota</taxon>
        <taxon>Metazoa</taxon>
        <taxon>Ecdysozoa</taxon>
        <taxon>Arthropoda</taxon>
        <taxon>Chelicerata</taxon>
        <taxon>Arachnida</taxon>
        <taxon>Acari</taxon>
        <taxon>Parasitiformes</taxon>
        <taxon>Ixodida</taxon>
        <taxon>Ixodoidea</taxon>
        <taxon>Ixodidae</taxon>
        <taxon>Ixodinae</taxon>
        <taxon>Ixodes</taxon>
    </lineage>
</organism>